<feature type="compositionally biased region" description="Polar residues" evidence="2">
    <location>
        <begin position="106"/>
        <end position="122"/>
    </location>
</feature>
<reference evidence="3 4" key="1">
    <citation type="submission" date="2021-05" db="EMBL/GenBank/DDBJ databases">
        <authorList>
            <person name="Zahm M."/>
            <person name="Klopp C."/>
            <person name="Cabau C."/>
            <person name="Kuhl H."/>
            <person name="Suciu R."/>
            <person name="Ciorpac M."/>
            <person name="Holostenco D."/>
            <person name="Gessner J."/>
            <person name="Wuertz S."/>
            <person name="Hohne C."/>
            <person name="Stock M."/>
            <person name="Gislard M."/>
            <person name="Lluch J."/>
            <person name="Milhes M."/>
            <person name="Lampietro C."/>
            <person name="Lopez Roques C."/>
            <person name="Donnadieu C."/>
            <person name="Du K."/>
            <person name="Schartl M."/>
            <person name="Guiguen Y."/>
        </authorList>
    </citation>
    <scope>NUCLEOTIDE SEQUENCE [LARGE SCALE GENOMIC DNA]</scope>
    <source>
        <strain evidence="3">Hh-F2</strain>
        <tissue evidence="3">Blood</tissue>
    </source>
</reference>
<organism evidence="3 4">
    <name type="scientific">Huso huso</name>
    <name type="common">Beluga</name>
    <name type="synonym">Acipenser huso</name>
    <dbReference type="NCBI Taxonomy" id="61971"/>
    <lineage>
        <taxon>Eukaryota</taxon>
        <taxon>Metazoa</taxon>
        <taxon>Chordata</taxon>
        <taxon>Craniata</taxon>
        <taxon>Vertebrata</taxon>
        <taxon>Euteleostomi</taxon>
        <taxon>Actinopterygii</taxon>
        <taxon>Chondrostei</taxon>
        <taxon>Acipenseriformes</taxon>
        <taxon>Acipenseridae</taxon>
        <taxon>Huso</taxon>
    </lineage>
</organism>
<keyword evidence="1" id="KW-0175">Coiled coil</keyword>
<dbReference type="PANTHER" id="PTHR33663:SF3">
    <property type="entry name" value="COILED-COIL DOMAIN-CONTAINING PROTEIN 185"/>
    <property type="match status" value="1"/>
</dbReference>
<dbReference type="Pfam" id="PF15558">
    <property type="entry name" value="DUF4659"/>
    <property type="match status" value="1"/>
</dbReference>
<evidence type="ECO:0000256" key="1">
    <source>
        <dbReference type="SAM" id="Coils"/>
    </source>
</evidence>
<sequence>MEDEGSVSPMLHLDLYNFESSEAEKSRYVLTSPRSLEACARIGLRPVELLHKPLSEFVDENPDTPLRTVTELYELHEKERRRELRDCREERLKIIEEEKEGRTLIPTSVPVSTIQKNTTLVSETKEEDKVNNSSESLGRNRSSEWTRNSNDKSEASKKSPSSDYKAQKLAKVELKNTGVPGYVGTSLSLGDLSHYPATEKKLQKLLMAVRRETCVSVPERDRKIAALMLAKHEEKKSRQQLRLRAEQLWEEGKRKERLQKARAERERRQQLGRSMERWQRELAARKSQVQLKEALLAEERERAAALHRDKWHRLAAEQEARRLEKIEGARYEADCKKRYQEQLLREKEQDEEAFREKQCQEVQEKIFRASQSKLLKEMKEREKIQQENRHEKLKHLLLKREVEEQAKAEELLKRTALEKKLQKSQEKHKQVLEERSRQLTERCTREQEQVILARIRAENREQEQQRHKEALAQLTHRKIQQAGESAGETVRRKAQEARRVNAEKKRSHQLLMQKVEEEEEWHRRGLQEGIHKKNRKSERILQEKKAVIEESRKVARASLQVRESVREQINSRSFDQMALEAQLRASLTKIKL</sequence>
<name>A0ABR0ZWJ5_HUSHU</name>
<feature type="region of interest" description="Disordered" evidence="2">
    <location>
        <begin position="106"/>
        <end position="164"/>
    </location>
</feature>
<evidence type="ECO:0000313" key="4">
    <source>
        <dbReference type="Proteomes" id="UP001369086"/>
    </source>
</evidence>
<evidence type="ECO:0000256" key="2">
    <source>
        <dbReference type="SAM" id="MobiDB-lite"/>
    </source>
</evidence>
<dbReference type="Proteomes" id="UP001369086">
    <property type="component" value="Unassembled WGS sequence"/>
</dbReference>
<gene>
    <name evidence="3" type="ORF">HHUSO_G8231</name>
</gene>
<dbReference type="EMBL" id="JAHFZB010000006">
    <property type="protein sequence ID" value="KAK6489200.1"/>
    <property type="molecule type" value="Genomic_DNA"/>
</dbReference>
<dbReference type="PANTHER" id="PTHR33663">
    <property type="entry name" value="COILED-COIL DOMAIN-CONTAINING PROTEIN 177"/>
    <property type="match status" value="1"/>
</dbReference>
<feature type="coiled-coil region" evidence="1">
    <location>
        <begin position="336"/>
        <end position="477"/>
    </location>
</feature>
<dbReference type="InterPro" id="IPR029090">
    <property type="entry name" value="DUF4659"/>
</dbReference>
<feature type="compositionally biased region" description="Polar residues" evidence="2">
    <location>
        <begin position="131"/>
        <end position="140"/>
    </location>
</feature>
<comment type="caution">
    <text evidence="3">The sequence shown here is derived from an EMBL/GenBank/DDBJ whole genome shotgun (WGS) entry which is preliminary data.</text>
</comment>
<evidence type="ECO:0000313" key="3">
    <source>
        <dbReference type="EMBL" id="KAK6489200.1"/>
    </source>
</evidence>
<protein>
    <submittedName>
        <fullName evidence="3">Coiled-coil domain-containing protein 177</fullName>
    </submittedName>
</protein>
<proteinExistence type="predicted"/>
<keyword evidence="4" id="KW-1185">Reference proteome</keyword>
<accession>A0ABR0ZWJ5</accession>
<feature type="compositionally biased region" description="Basic and acidic residues" evidence="2">
    <location>
        <begin position="141"/>
        <end position="157"/>
    </location>
</feature>